<dbReference type="InterPro" id="IPR002078">
    <property type="entry name" value="Sigma_54_int"/>
</dbReference>
<dbReference type="PROSITE" id="PS00688">
    <property type="entry name" value="SIGMA54_INTERACT_3"/>
    <property type="match status" value="1"/>
</dbReference>
<dbReference type="FunFam" id="3.40.50.300:FF:000006">
    <property type="entry name" value="DNA-binding transcriptional regulator NtrC"/>
    <property type="match status" value="1"/>
</dbReference>
<dbReference type="EMBL" id="JJRY01000001">
    <property type="protein sequence ID" value="KEF39995.1"/>
    <property type="molecule type" value="Genomic_DNA"/>
</dbReference>
<organism evidence="9 10">
    <name type="scientific">Schinkia azotoformans MEV2011</name>
    <dbReference type="NCBI Taxonomy" id="1348973"/>
    <lineage>
        <taxon>Bacteria</taxon>
        <taxon>Bacillati</taxon>
        <taxon>Bacillota</taxon>
        <taxon>Bacilli</taxon>
        <taxon>Bacillales</taxon>
        <taxon>Bacillaceae</taxon>
        <taxon>Calidifontibacillus/Schinkia group</taxon>
        <taxon>Schinkia</taxon>
    </lineage>
</organism>
<dbReference type="Gene3D" id="3.40.50.2300">
    <property type="match status" value="1"/>
</dbReference>
<dbReference type="Pfam" id="PF00072">
    <property type="entry name" value="Response_reg"/>
    <property type="match status" value="1"/>
</dbReference>
<dbReference type="Pfam" id="PF02954">
    <property type="entry name" value="HTH_8"/>
    <property type="match status" value="1"/>
</dbReference>
<dbReference type="GO" id="GO:0005524">
    <property type="term" value="F:ATP binding"/>
    <property type="evidence" value="ECO:0007669"/>
    <property type="project" value="UniProtKB-KW"/>
</dbReference>
<dbReference type="SUPFAM" id="SSF52172">
    <property type="entry name" value="CheY-like"/>
    <property type="match status" value="1"/>
</dbReference>
<dbReference type="InterPro" id="IPR025944">
    <property type="entry name" value="Sigma_54_int_dom_CS"/>
</dbReference>
<dbReference type="GeneID" id="89468787"/>
<evidence type="ECO:0000313" key="10">
    <source>
        <dbReference type="Proteomes" id="UP000027936"/>
    </source>
</evidence>
<keyword evidence="5" id="KW-0804">Transcription</keyword>
<dbReference type="InterPro" id="IPR027417">
    <property type="entry name" value="P-loop_NTPase"/>
</dbReference>
<dbReference type="PROSITE" id="PS00676">
    <property type="entry name" value="SIGMA54_INTERACT_2"/>
    <property type="match status" value="1"/>
</dbReference>
<dbReference type="OrthoDB" id="9771372at2"/>
<keyword evidence="2" id="KW-0067">ATP-binding</keyword>
<comment type="caution">
    <text evidence="9">The sequence shown here is derived from an EMBL/GenBank/DDBJ whole genome shotgun (WGS) entry which is preliminary data.</text>
</comment>
<evidence type="ECO:0000256" key="3">
    <source>
        <dbReference type="ARBA" id="ARBA00023015"/>
    </source>
</evidence>
<dbReference type="SMART" id="SM00382">
    <property type="entry name" value="AAA"/>
    <property type="match status" value="1"/>
</dbReference>
<dbReference type="GO" id="GO:0000160">
    <property type="term" value="P:phosphorelay signal transduction system"/>
    <property type="evidence" value="ECO:0007669"/>
    <property type="project" value="InterPro"/>
</dbReference>
<dbReference type="GO" id="GO:0043565">
    <property type="term" value="F:sequence-specific DNA binding"/>
    <property type="evidence" value="ECO:0007669"/>
    <property type="project" value="InterPro"/>
</dbReference>
<evidence type="ECO:0000256" key="5">
    <source>
        <dbReference type="ARBA" id="ARBA00023163"/>
    </source>
</evidence>
<evidence type="ECO:0000259" key="8">
    <source>
        <dbReference type="PROSITE" id="PS50110"/>
    </source>
</evidence>
<dbReference type="InterPro" id="IPR025943">
    <property type="entry name" value="Sigma_54_int_dom_ATP-bd_2"/>
</dbReference>
<dbReference type="CDD" id="cd00009">
    <property type="entry name" value="AAA"/>
    <property type="match status" value="1"/>
</dbReference>
<dbReference type="InterPro" id="IPR025662">
    <property type="entry name" value="Sigma_54_int_dom_ATP-bd_1"/>
</dbReference>
<dbReference type="Pfam" id="PF25601">
    <property type="entry name" value="AAA_lid_14"/>
    <property type="match status" value="1"/>
</dbReference>
<evidence type="ECO:0000256" key="4">
    <source>
        <dbReference type="ARBA" id="ARBA00023125"/>
    </source>
</evidence>
<dbReference type="AlphaFoldDB" id="A0A072P3C8"/>
<accession>A0A072P3C8</accession>
<dbReference type="InterPro" id="IPR002197">
    <property type="entry name" value="HTH_Fis"/>
</dbReference>
<dbReference type="Proteomes" id="UP000027936">
    <property type="component" value="Unassembled WGS sequence"/>
</dbReference>
<dbReference type="PROSITE" id="PS50045">
    <property type="entry name" value="SIGMA54_INTERACT_4"/>
    <property type="match status" value="1"/>
</dbReference>
<dbReference type="Gene3D" id="3.40.50.300">
    <property type="entry name" value="P-loop containing nucleotide triphosphate hydrolases"/>
    <property type="match status" value="1"/>
</dbReference>
<keyword evidence="3" id="KW-0805">Transcription regulation</keyword>
<dbReference type="SUPFAM" id="SSF46689">
    <property type="entry name" value="Homeodomain-like"/>
    <property type="match status" value="1"/>
</dbReference>
<dbReference type="InterPro" id="IPR003593">
    <property type="entry name" value="AAA+_ATPase"/>
</dbReference>
<dbReference type="Pfam" id="PF00158">
    <property type="entry name" value="Sigma54_activat"/>
    <property type="match status" value="1"/>
</dbReference>
<gene>
    <name evidence="9" type="ORF">M670_00005</name>
</gene>
<dbReference type="SUPFAM" id="SSF52540">
    <property type="entry name" value="P-loop containing nucleoside triphosphate hydrolases"/>
    <property type="match status" value="1"/>
</dbReference>
<keyword evidence="4 9" id="KW-0238">DNA-binding</keyword>
<dbReference type="InterPro" id="IPR001789">
    <property type="entry name" value="Sig_transdc_resp-reg_receiver"/>
</dbReference>
<keyword evidence="6" id="KW-0597">Phosphoprotein</keyword>
<name>A0A072P3C8_SCHAZ</name>
<dbReference type="GO" id="GO:0006355">
    <property type="term" value="P:regulation of DNA-templated transcription"/>
    <property type="evidence" value="ECO:0007669"/>
    <property type="project" value="InterPro"/>
</dbReference>
<feature type="domain" description="Sigma-54 factor interaction" evidence="7">
    <location>
        <begin position="143"/>
        <end position="371"/>
    </location>
</feature>
<reference evidence="9 10" key="1">
    <citation type="submission" date="2014-04" db="EMBL/GenBank/DDBJ databases">
        <title>Draft genome sequence of Bacillus azotoformans MEV2011, a (co-) denitrifying strain unable to grow in the presence of oxygen.</title>
        <authorList>
            <person name="Nielsen M."/>
            <person name="Schreiber L."/>
            <person name="Finster K."/>
            <person name="Schramm A."/>
        </authorList>
    </citation>
    <scope>NUCLEOTIDE SEQUENCE [LARGE SCALE GENOMIC DNA]</scope>
    <source>
        <strain evidence="9 10">MEV2011</strain>
    </source>
</reference>
<evidence type="ECO:0000256" key="6">
    <source>
        <dbReference type="PROSITE-ProRule" id="PRU00169"/>
    </source>
</evidence>
<dbReference type="InterPro" id="IPR009057">
    <property type="entry name" value="Homeodomain-like_sf"/>
</dbReference>
<dbReference type="Gene3D" id="1.10.10.60">
    <property type="entry name" value="Homeodomain-like"/>
    <property type="match status" value="1"/>
</dbReference>
<dbReference type="Gene3D" id="1.10.8.60">
    <property type="match status" value="1"/>
</dbReference>
<dbReference type="PRINTS" id="PR01590">
    <property type="entry name" value="HTHFIS"/>
</dbReference>
<feature type="modified residue" description="4-aspartylphosphate" evidence="6">
    <location>
        <position position="53"/>
    </location>
</feature>
<feature type="domain" description="Response regulatory" evidence="8">
    <location>
        <begin position="3"/>
        <end position="118"/>
    </location>
</feature>
<evidence type="ECO:0000313" key="9">
    <source>
        <dbReference type="EMBL" id="KEF39995.1"/>
    </source>
</evidence>
<dbReference type="InterPro" id="IPR058031">
    <property type="entry name" value="AAA_lid_NorR"/>
</dbReference>
<evidence type="ECO:0000256" key="1">
    <source>
        <dbReference type="ARBA" id="ARBA00022741"/>
    </source>
</evidence>
<dbReference type="SMART" id="SM00448">
    <property type="entry name" value="REC"/>
    <property type="match status" value="1"/>
</dbReference>
<dbReference type="RefSeq" id="WP_003332862.1">
    <property type="nucleotide sequence ID" value="NZ_JJRY01000001.1"/>
</dbReference>
<protein>
    <submittedName>
        <fullName evidence="9">Response regulator with CheY-like receiver, AAA-type ATPase, and DNA-binding domains</fullName>
    </submittedName>
</protein>
<evidence type="ECO:0000259" key="7">
    <source>
        <dbReference type="PROSITE" id="PS50045"/>
    </source>
</evidence>
<dbReference type="InterPro" id="IPR011006">
    <property type="entry name" value="CheY-like_superfamily"/>
</dbReference>
<dbReference type="PROSITE" id="PS00675">
    <property type="entry name" value="SIGMA54_INTERACT_1"/>
    <property type="match status" value="1"/>
</dbReference>
<sequence>MKSILIVDDETKLLKIFQTSLSKKNYHILTAANGQEARRKVSEFEEINIVFLDLKLPDCSGLDLLEEFVSLYPSKIFVMMTAYGNIENAVLAMKAGAFDYIVKPVKLQEIIVVIERAIEWLKIKEENQILKEKLEKAEQSGELLGTSKAMKQIHLLINRVAATDANVLLEGESGTGKSLIAETLHKLSDRSHSPFIPVNCASIPEQLLESELFGHEKGAFTGAVSARKGKFEAANGGTIFLDEIGEITPSFQAKLLQVTQSKTFIPVGSDSIKQVDVRIVVATNRDLKKMVEEGQFREDLFYRLNIVDIYVPSLRERKDDIPLLVEKFLDRHRKKYGRNFLASSEIMRILMSYHWPGNVRELENAIERAVVLCQGEHLSLDDFQREIRETNIEPSVFGNMKEQNKTLPEQMEDIEKQLILKALDEALGQQSVAAKKLGISRQSLLYKMNKFFPHE</sequence>
<evidence type="ECO:0000256" key="2">
    <source>
        <dbReference type="ARBA" id="ARBA00022840"/>
    </source>
</evidence>
<dbReference type="PATRIC" id="fig|1348973.3.peg.3"/>
<proteinExistence type="predicted"/>
<dbReference type="PROSITE" id="PS50110">
    <property type="entry name" value="RESPONSE_REGULATORY"/>
    <property type="match status" value="1"/>
</dbReference>
<keyword evidence="1" id="KW-0547">Nucleotide-binding</keyword>
<dbReference type="PANTHER" id="PTHR32071">
    <property type="entry name" value="TRANSCRIPTIONAL REGULATORY PROTEIN"/>
    <property type="match status" value="1"/>
</dbReference>